<evidence type="ECO:0000256" key="1">
    <source>
        <dbReference type="SAM" id="MobiDB-lite"/>
    </source>
</evidence>
<dbReference type="InterPro" id="IPR022062">
    <property type="entry name" value="DUF3618"/>
</dbReference>
<keyword evidence="3" id="KW-1185">Reference proteome</keyword>
<name>A0A6G8QBT6_9ACTN</name>
<reference evidence="2 3" key="1">
    <citation type="submission" date="2019-10" db="EMBL/GenBank/DDBJ databases">
        <title>Rubrobacter sp nov SCSIO 52090 isolated from a deep-sea sediment in the South China Sea.</title>
        <authorList>
            <person name="Chen R.W."/>
        </authorList>
    </citation>
    <scope>NUCLEOTIDE SEQUENCE [LARGE SCALE GENOMIC DNA]</scope>
    <source>
        <strain evidence="2 3">SCSIO 52909</strain>
    </source>
</reference>
<accession>A0A6G8QBT6</accession>
<dbReference type="PANTHER" id="PTHR47372:SF11">
    <property type="entry name" value="RE19971P"/>
    <property type="match status" value="1"/>
</dbReference>
<feature type="region of interest" description="Disordered" evidence="1">
    <location>
        <begin position="1"/>
        <end position="31"/>
    </location>
</feature>
<dbReference type="AlphaFoldDB" id="A0A6G8QBT6"/>
<sequence length="318" mass="34117">MDQRPGEVVRRDPLGGGTPGFDPATDAFDPDAVRDPALGGADVDRVEVDQVEVDRVEVTKVEIERTRADMSETVDAIQERLSPQNLKEQAKDKVKEATVGRAREARSGVVETVRANPLPAALTGIGLGWLLMSARRQSPQPRYRDDVYRYRTPTNEYAREVDEYPLHEGEAADGSSAGESLGRARDKVGETATQAQDKAQDVAGRAQDKAGDLGSRARDGASRLGSQARQQAGRAGGGFQRMLNENPLTVGALAVGAGAAIGLAIPETSKEHEVMGEARDTVVEKAQEKAQEAQQRVQRVAEEAQGAAQQEAENQGLK</sequence>
<dbReference type="Pfam" id="PF12277">
    <property type="entry name" value="DUF3618"/>
    <property type="match status" value="1"/>
</dbReference>
<dbReference type="PANTHER" id="PTHR47372">
    <property type="entry name" value="DAUER UP-REGULATED-RELATED"/>
    <property type="match status" value="1"/>
</dbReference>
<dbReference type="Proteomes" id="UP000501452">
    <property type="component" value="Chromosome"/>
</dbReference>
<feature type="region of interest" description="Disordered" evidence="1">
    <location>
        <begin position="283"/>
        <end position="318"/>
    </location>
</feature>
<protein>
    <submittedName>
        <fullName evidence="2">DUF3618 domain-containing protein</fullName>
    </submittedName>
</protein>
<feature type="compositionally biased region" description="Basic and acidic residues" evidence="1">
    <location>
        <begin position="159"/>
        <end position="170"/>
    </location>
</feature>
<feature type="region of interest" description="Disordered" evidence="1">
    <location>
        <begin position="159"/>
        <end position="240"/>
    </location>
</feature>
<feature type="compositionally biased region" description="Basic and acidic residues" evidence="1">
    <location>
        <begin position="206"/>
        <end position="221"/>
    </location>
</feature>
<feature type="compositionally biased region" description="Basic and acidic residues" evidence="1">
    <location>
        <begin position="88"/>
        <end position="106"/>
    </location>
</feature>
<evidence type="ECO:0000313" key="2">
    <source>
        <dbReference type="EMBL" id="QIN83946.1"/>
    </source>
</evidence>
<feature type="region of interest" description="Disordered" evidence="1">
    <location>
        <begin position="74"/>
        <end position="107"/>
    </location>
</feature>
<gene>
    <name evidence="2" type="ORF">GBA63_15800</name>
</gene>
<organism evidence="2 3">
    <name type="scientific">Rubrobacter tropicus</name>
    <dbReference type="NCBI Taxonomy" id="2653851"/>
    <lineage>
        <taxon>Bacteria</taxon>
        <taxon>Bacillati</taxon>
        <taxon>Actinomycetota</taxon>
        <taxon>Rubrobacteria</taxon>
        <taxon>Rubrobacterales</taxon>
        <taxon>Rubrobacteraceae</taxon>
        <taxon>Rubrobacter</taxon>
    </lineage>
</organism>
<feature type="compositionally biased region" description="Low complexity" evidence="1">
    <location>
        <begin position="292"/>
        <end position="318"/>
    </location>
</feature>
<dbReference type="EMBL" id="CP045119">
    <property type="protein sequence ID" value="QIN83946.1"/>
    <property type="molecule type" value="Genomic_DNA"/>
</dbReference>
<proteinExistence type="predicted"/>
<evidence type="ECO:0000313" key="3">
    <source>
        <dbReference type="Proteomes" id="UP000501452"/>
    </source>
</evidence>
<dbReference type="KEGG" id="rub:GBA63_15800"/>
<dbReference type="RefSeq" id="WP_166177660.1">
    <property type="nucleotide sequence ID" value="NZ_CP045119.1"/>
</dbReference>
<feature type="compositionally biased region" description="Basic and acidic residues" evidence="1">
    <location>
        <begin position="1"/>
        <end position="13"/>
    </location>
</feature>